<dbReference type="GO" id="GO:0003723">
    <property type="term" value="F:RNA binding"/>
    <property type="evidence" value="ECO:0007669"/>
    <property type="project" value="InterPro"/>
</dbReference>
<dbReference type="KEGG" id="ddd:Dda3937_00825"/>
<dbReference type="AlphaFoldDB" id="E0SGL9"/>
<dbReference type="OrthoDB" id="6481959at2"/>
<proteinExistence type="predicted"/>
<dbReference type="STRING" id="198628.Dda3937_00825"/>
<name>E0SGL9_DICD3</name>
<sequence length="63" mass="6706">MLNQLDEDTDIAVLIAELDGSDNGELTLAGDWLTQSGLLTPPFNIEAQPGRIILRAEPGAMLA</sequence>
<dbReference type="GO" id="GO:0016788">
    <property type="term" value="F:hydrolase activity, acting on ester bonds"/>
    <property type="evidence" value="ECO:0007669"/>
    <property type="project" value="InterPro"/>
</dbReference>
<dbReference type="EMBL" id="CP002038">
    <property type="protein sequence ID" value="ADM97668.1"/>
    <property type="molecule type" value="Genomic_DNA"/>
</dbReference>
<feature type="domain" description="Toxin SymE-like" evidence="1">
    <location>
        <begin position="19"/>
        <end position="56"/>
    </location>
</feature>
<reference evidence="2 3" key="1">
    <citation type="journal article" date="2011" name="J. Bacteriol.">
        <title>Genome sequence of the plant-pathogenic bacterium Dickeya dadantii 3937.</title>
        <authorList>
            <person name="Glasner J.D."/>
            <person name="Yang C.H."/>
            <person name="Reverchon S."/>
            <person name="Hugouvieux-Cotte-Pattat N."/>
            <person name="Condemine G."/>
            <person name="Bohin J.P."/>
            <person name="Van Gijsegem F."/>
            <person name="Yang S."/>
            <person name="Franza T."/>
            <person name="Expert D."/>
            <person name="Plunkett G. III"/>
            <person name="San Francisco M.J."/>
            <person name="Charkowski A.O."/>
            <person name="Py B."/>
            <person name="Bell K."/>
            <person name="Rauscher L."/>
            <person name="Rodriguez-Palenzuela P."/>
            <person name="Toussaint A."/>
            <person name="Holeva M.C."/>
            <person name="He S.Y."/>
            <person name="Douet V."/>
            <person name="Boccara M."/>
            <person name="Blanco C."/>
            <person name="Toth I."/>
            <person name="Anderson B.D."/>
            <person name="Biehl B.S."/>
            <person name="Mau B."/>
            <person name="Flynn S.M."/>
            <person name="Barras F."/>
            <person name="Lindeberg M."/>
            <person name="Birch P.R."/>
            <person name="Tsuyumu S."/>
            <person name="Shi X."/>
            <person name="Hibbing M."/>
            <person name="Yap M.N."/>
            <person name="Carpentier M."/>
            <person name="Dassa E."/>
            <person name="Umehara M."/>
            <person name="Kim J.F."/>
            <person name="Rusch M."/>
            <person name="Soni P."/>
            <person name="Mayhew G.F."/>
            <person name="Fouts D.E."/>
            <person name="Gill S.R."/>
            <person name="Blattner F.R."/>
            <person name="Keen N.T."/>
            <person name="Perna N.T."/>
        </authorList>
    </citation>
    <scope>NUCLEOTIDE SEQUENCE [LARGE SCALE GENOMIC DNA]</scope>
    <source>
        <strain evidence="2 3">3937</strain>
    </source>
</reference>
<dbReference type="InterPro" id="IPR014944">
    <property type="entry name" value="Toxin_SymE-like"/>
</dbReference>
<accession>E0SGL9</accession>
<keyword evidence="3" id="KW-1185">Reference proteome</keyword>
<dbReference type="GO" id="GO:0016070">
    <property type="term" value="P:RNA metabolic process"/>
    <property type="evidence" value="ECO:0007669"/>
    <property type="project" value="InterPro"/>
</dbReference>
<protein>
    <recommendedName>
        <fullName evidence="1">Toxin SymE-like domain-containing protein</fullName>
    </recommendedName>
</protein>
<dbReference type="HOGENOM" id="CLU_171918_1_0_6"/>
<dbReference type="eggNOG" id="ENOG5032SIR">
    <property type="taxonomic scope" value="Bacteria"/>
</dbReference>
<dbReference type="GO" id="GO:0005737">
    <property type="term" value="C:cytoplasm"/>
    <property type="evidence" value="ECO:0007669"/>
    <property type="project" value="InterPro"/>
</dbReference>
<evidence type="ECO:0000259" key="1">
    <source>
        <dbReference type="Pfam" id="PF08845"/>
    </source>
</evidence>
<dbReference type="Pfam" id="PF08845">
    <property type="entry name" value="SymE_toxin"/>
    <property type="match status" value="1"/>
</dbReference>
<organism evidence="2 3">
    <name type="scientific">Dickeya dadantii (strain 3937)</name>
    <name type="common">Erwinia chrysanthemi (strain 3937)</name>
    <dbReference type="NCBI Taxonomy" id="198628"/>
    <lineage>
        <taxon>Bacteria</taxon>
        <taxon>Pseudomonadati</taxon>
        <taxon>Pseudomonadota</taxon>
        <taxon>Gammaproteobacteria</taxon>
        <taxon>Enterobacterales</taxon>
        <taxon>Pectobacteriaceae</taxon>
        <taxon>Dickeya</taxon>
    </lineage>
</organism>
<dbReference type="Proteomes" id="UP000006859">
    <property type="component" value="Chromosome"/>
</dbReference>
<evidence type="ECO:0000313" key="2">
    <source>
        <dbReference type="EMBL" id="ADM97668.1"/>
    </source>
</evidence>
<evidence type="ECO:0000313" key="3">
    <source>
        <dbReference type="Proteomes" id="UP000006859"/>
    </source>
</evidence>
<gene>
    <name evidence="2" type="ordered locus">Dda3937_00825</name>
</gene>